<evidence type="ECO:0000313" key="7">
    <source>
        <dbReference type="EMBL" id="GKV19542.1"/>
    </source>
</evidence>
<dbReference type="GO" id="GO:0005576">
    <property type="term" value="C:extracellular region"/>
    <property type="evidence" value="ECO:0007669"/>
    <property type="project" value="UniProtKB-SubCell"/>
</dbReference>
<dbReference type="GO" id="GO:0004190">
    <property type="term" value="F:aspartic-type endopeptidase activity"/>
    <property type="evidence" value="ECO:0007669"/>
    <property type="project" value="InterPro"/>
</dbReference>
<accession>A0AAV5K0J1</accession>
<comment type="caution">
    <text evidence="7">The sequence shown here is derived from an EMBL/GenBank/DDBJ whole genome shotgun (WGS) entry which is preliminary data.</text>
</comment>
<reference evidence="7 8" key="1">
    <citation type="journal article" date="2021" name="Commun. Biol.">
        <title>The genome of Shorea leprosula (Dipterocarpaceae) highlights the ecological relevance of drought in aseasonal tropical rainforests.</title>
        <authorList>
            <person name="Ng K.K.S."/>
            <person name="Kobayashi M.J."/>
            <person name="Fawcett J.A."/>
            <person name="Hatakeyama M."/>
            <person name="Paape T."/>
            <person name="Ng C.H."/>
            <person name="Ang C.C."/>
            <person name="Tnah L.H."/>
            <person name="Lee C.T."/>
            <person name="Nishiyama T."/>
            <person name="Sese J."/>
            <person name="O'Brien M.J."/>
            <person name="Copetti D."/>
            <person name="Mohd Noor M.I."/>
            <person name="Ong R.C."/>
            <person name="Putra M."/>
            <person name="Sireger I.Z."/>
            <person name="Indrioko S."/>
            <person name="Kosugi Y."/>
            <person name="Izuno A."/>
            <person name="Isagi Y."/>
            <person name="Lee S.L."/>
            <person name="Shimizu K.K."/>
        </authorList>
    </citation>
    <scope>NUCLEOTIDE SEQUENCE [LARGE SCALE GENOMIC DNA]</scope>
    <source>
        <strain evidence="7">214</strain>
    </source>
</reference>
<dbReference type="PANTHER" id="PTHR47965">
    <property type="entry name" value="ASPARTYL PROTEASE-RELATED"/>
    <property type="match status" value="1"/>
</dbReference>
<feature type="signal peptide" evidence="5">
    <location>
        <begin position="1"/>
        <end position="20"/>
    </location>
</feature>
<evidence type="ECO:0000313" key="8">
    <source>
        <dbReference type="Proteomes" id="UP001054252"/>
    </source>
</evidence>
<protein>
    <recommendedName>
        <fullName evidence="6">Xylanase inhibitor C-terminal domain-containing protein</fullName>
    </recommendedName>
</protein>
<keyword evidence="4 5" id="KW-0732">Signal</keyword>
<comment type="similarity">
    <text evidence="2">Belongs to the peptidase A1 family.</text>
</comment>
<dbReference type="Gene3D" id="2.40.70.10">
    <property type="entry name" value="Acid Proteases"/>
    <property type="match status" value="2"/>
</dbReference>
<dbReference type="GO" id="GO:0006508">
    <property type="term" value="P:proteolysis"/>
    <property type="evidence" value="ECO:0007669"/>
    <property type="project" value="InterPro"/>
</dbReference>
<dbReference type="Pfam" id="PF14541">
    <property type="entry name" value="TAXi_C"/>
    <property type="match status" value="1"/>
</dbReference>
<name>A0AAV5K0J1_9ROSI</name>
<dbReference type="AlphaFoldDB" id="A0AAV5K0J1"/>
<organism evidence="7 8">
    <name type="scientific">Rubroshorea leprosula</name>
    <dbReference type="NCBI Taxonomy" id="152421"/>
    <lineage>
        <taxon>Eukaryota</taxon>
        <taxon>Viridiplantae</taxon>
        <taxon>Streptophyta</taxon>
        <taxon>Embryophyta</taxon>
        <taxon>Tracheophyta</taxon>
        <taxon>Spermatophyta</taxon>
        <taxon>Magnoliopsida</taxon>
        <taxon>eudicotyledons</taxon>
        <taxon>Gunneridae</taxon>
        <taxon>Pentapetalae</taxon>
        <taxon>rosids</taxon>
        <taxon>malvids</taxon>
        <taxon>Malvales</taxon>
        <taxon>Dipterocarpaceae</taxon>
        <taxon>Rubroshorea</taxon>
    </lineage>
</organism>
<feature type="domain" description="Xylanase inhibitor C-terminal" evidence="6">
    <location>
        <begin position="200"/>
        <end position="342"/>
    </location>
</feature>
<dbReference type="InterPro" id="IPR032799">
    <property type="entry name" value="TAXi_C"/>
</dbReference>
<keyword evidence="3" id="KW-0964">Secreted</keyword>
<dbReference type="InterPro" id="IPR021109">
    <property type="entry name" value="Peptidase_aspartic_dom_sf"/>
</dbReference>
<dbReference type="Proteomes" id="UP001054252">
    <property type="component" value="Unassembled WGS sequence"/>
</dbReference>
<evidence type="ECO:0000256" key="3">
    <source>
        <dbReference type="ARBA" id="ARBA00022525"/>
    </source>
</evidence>
<feature type="chain" id="PRO_5043697293" description="Xylanase inhibitor C-terminal domain-containing protein" evidence="5">
    <location>
        <begin position="21"/>
        <end position="360"/>
    </location>
</feature>
<comment type="subcellular location">
    <subcellularLocation>
        <location evidence="1">Secreted</location>
        <location evidence="1">Extracellular space</location>
    </subcellularLocation>
</comment>
<gene>
    <name evidence="7" type="ORF">SLEP1_g29786</name>
</gene>
<evidence type="ECO:0000256" key="4">
    <source>
        <dbReference type="ARBA" id="ARBA00022729"/>
    </source>
</evidence>
<dbReference type="SUPFAM" id="SSF50630">
    <property type="entry name" value="Acid proteases"/>
    <property type="match status" value="1"/>
</dbReference>
<dbReference type="InterPro" id="IPR001461">
    <property type="entry name" value="Aspartic_peptidase_A1"/>
</dbReference>
<proteinExistence type="inferred from homology"/>
<sequence>MASSFLLFLFSIAIVSLSSSNNAAALTDPKPKALILSVAGPSCGSTASTSHPLTVQSLVAPQKCQAVGGLGCLSCNGTPRPRCTNNNCVISPYNSFINRLLAGGLGKDASTLYSTGGTNPTTIVTAKHYPFVTQLSASTQLSSAFNIPLKFAIGLPSTESTDGYLGDIFIGGDPYNYKMLNDTYKDMSKTLTKTPLVTNPVSTAPIYSEGVGGTKLSTIFPYTVLHTSIYKALVKDFEKRAASKKIAGVTPVKPFGSYFNSKTIRSTVTGRDVPKTDLVLQSSSVHWRIYRHNSMVKVKKDVMCLAFVDGGLNPRTAIVIGGHQLEDNLLQFDLAASKIGFSSPLLLKNTNCSQFRTVIF</sequence>
<evidence type="ECO:0000256" key="1">
    <source>
        <dbReference type="ARBA" id="ARBA00004239"/>
    </source>
</evidence>
<keyword evidence="8" id="KW-1185">Reference proteome</keyword>
<evidence type="ECO:0000259" key="6">
    <source>
        <dbReference type="Pfam" id="PF14541"/>
    </source>
</evidence>
<dbReference type="EMBL" id="BPVZ01000053">
    <property type="protein sequence ID" value="GKV19542.1"/>
    <property type="molecule type" value="Genomic_DNA"/>
</dbReference>
<evidence type="ECO:0000256" key="2">
    <source>
        <dbReference type="ARBA" id="ARBA00007447"/>
    </source>
</evidence>
<dbReference type="PANTHER" id="PTHR47965:SF68">
    <property type="entry name" value="BASIC 7S GLOBULIN-LIKE"/>
    <property type="match status" value="1"/>
</dbReference>
<dbReference type="FunFam" id="2.40.70.10:FF:000041">
    <property type="entry name" value="Basic 7S globulin"/>
    <property type="match status" value="1"/>
</dbReference>
<evidence type="ECO:0000256" key="5">
    <source>
        <dbReference type="SAM" id="SignalP"/>
    </source>
</evidence>